<protein>
    <submittedName>
        <fullName evidence="4">F-box protein Pof7</fullName>
    </submittedName>
</protein>
<dbReference type="GO" id="GO:0019005">
    <property type="term" value="C:SCF ubiquitin ligase complex"/>
    <property type="evidence" value="ECO:0007669"/>
    <property type="project" value="TreeGrafter"/>
</dbReference>
<dbReference type="RefSeq" id="XP_013025433.1">
    <property type="nucleotide sequence ID" value="XM_013169979.1"/>
</dbReference>
<dbReference type="SUPFAM" id="SSF81383">
    <property type="entry name" value="F-box domain"/>
    <property type="match status" value="1"/>
</dbReference>
<name>S9VVG8_SCHCR</name>
<feature type="compositionally biased region" description="Polar residues" evidence="2">
    <location>
        <begin position="88"/>
        <end position="102"/>
    </location>
</feature>
<dbReference type="InterPro" id="IPR045464">
    <property type="entry name" value="Hrt3/FBXO9_C"/>
</dbReference>
<dbReference type="STRING" id="653667.S9VVG8"/>
<evidence type="ECO:0000256" key="1">
    <source>
        <dbReference type="ARBA" id="ARBA00022786"/>
    </source>
</evidence>
<evidence type="ECO:0000313" key="5">
    <source>
        <dbReference type="Proteomes" id="UP000015464"/>
    </source>
</evidence>
<dbReference type="OMA" id="RWNRLDF"/>
<evidence type="ECO:0000259" key="3">
    <source>
        <dbReference type="Pfam" id="PF19270"/>
    </source>
</evidence>
<dbReference type="PANTHER" id="PTHR12874:SF9">
    <property type="entry name" value="F-BOX ONLY PROTEIN 48"/>
    <property type="match status" value="1"/>
</dbReference>
<dbReference type="Proteomes" id="UP000015464">
    <property type="component" value="Unassembled WGS sequence"/>
</dbReference>
<sequence length="355" mass="41553">MDEKRLLNDLEVCPDSGILKKALSHYKEAVESEKEGDIGTSLNRYRLAHKVHEDVEVIYRRLERLAFQNKKEQSDGEQKRASEEESIKSSQADQLSKDLTQPSVTPSLIPKLPDEVLLLIVEQCFENLNDLSYLPLIAQSCKLFAKACRVDSLYRQFCYFSYQQSEWQQTKEDIEEEFSSVYHRSWKEMYLKKPRIRFDGCYISVCRYFRPGVSDTSWNQPVHLISYYRYLRFYPDGTCMVFRTNTEPRYIVRSFGRHTSAFFTPSSSNPTFSNGEVAYMATWSMSPAGQILLSHPVGRAYTYAQNLQVKGSRLKWVSFYSVDNETFETCDFPLTHHRDYVFSRVYSYNSEKTEL</sequence>
<dbReference type="GO" id="GO:0005737">
    <property type="term" value="C:cytoplasm"/>
    <property type="evidence" value="ECO:0007669"/>
    <property type="project" value="TreeGrafter"/>
</dbReference>
<dbReference type="EMBL" id="KE546994">
    <property type="protein sequence ID" value="EPY50095.1"/>
    <property type="molecule type" value="Genomic_DNA"/>
</dbReference>
<feature type="compositionally biased region" description="Basic and acidic residues" evidence="2">
    <location>
        <begin position="70"/>
        <end position="87"/>
    </location>
</feature>
<dbReference type="AlphaFoldDB" id="S9VVG8"/>
<dbReference type="GeneID" id="25037881"/>
<organism evidence="4 5">
    <name type="scientific">Schizosaccharomyces cryophilus (strain OY26 / ATCC MYA-4695 / CBS 11777 / NBRC 106824 / NRRL Y48691)</name>
    <name type="common">Fission yeast</name>
    <dbReference type="NCBI Taxonomy" id="653667"/>
    <lineage>
        <taxon>Eukaryota</taxon>
        <taxon>Fungi</taxon>
        <taxon>Dikarya</taxon>
        <taxon>Ascomycota</taxon>
        <taxon>Taphrinomycotina</taxon>
        <taxon>Schizosaccharomycetes</taxon>
        <taxon>Schizosaccharomycetales</taxon>
        <taxon>Schizosaccharomycetaceae</taxon>
        <taxon>Schizosaccharomyces</taxon>
    </lineage>
</organism>
<dbReference type="eggNOG" id="KOG2997">
    <property type="taxonomic scope" value="Eukaryota"/>
</dbReference>
<gene>
    <name evidence="4" type="ORF">SPOG_03564</name>
</gene>
<keyword evidence="1" id="KW-0833">Ubl conjugation pathway</keyword>
<reference evidence="4 5" key="1">
    <citation type="journal article" date="2011" name="Science">
        <title>Comparative functional genomics of the fission yeasts.</title>
        <authorList>
            <person name="Rhind N."/>
            <person name="Chen Z."/>
            <person name="Yassour M."/>
            <person name="Thompson D.A."/>
            <person name="Haas B.J."/>
            <person name="Habib N."/>
            <person name="Wapinski I."/>
            <person name="Roy S."/>
            <person name="Lin M.F."/>
            <person name="Heiman D.I."/>
            <person name="Young S.K."/>
            <person name="Furuya K."/>
            <person name="Guo Y."/>
            <person name="Pidoux A."/>
            <person name="Chen H.M."/>
            <person name="Robbertse B."/>
            <person name="Goldberg J.M."/>
            <person name="Aoki K."/>
            <person name="Bayne E.H."/>
            <person name="Berlin A.M."/>
            <person name="Desjardins C.A."/>
            <person name="Dobbs E."/>
            <person name="Dukaj L."/>
            <person name="Fan L."/>
            <person name="FitzGerald M.G."/>
            <person name="French C."/>
            <person name="Gujja S."/>
            <person name="Hansen K."/>
            <person name="Keifenheim D."/>
            <person name="Levin J.Z."/>
            <person name="Mosher R.A."/>
            <person name="Mueller C.A."/>
            <person name="Pfiffner J."/>
            <person name="Priest M."/>
            <person name="Russ C."/>
            <person name="Smialowska A."/>
            <person name="Swoboda P."/>
            <person name="Sykes S.M."/>
            <person name="Vaughn M."/>
            <person name="Vengrova S."/>
            <person name="Yoder R."/>
            <person name="Zeng Q."/>
            <person name="Allshire R."/>
            <person name="Baulcombe D."/>
            <person name="Birren B.W."/>
            <person name="Brown W."/>
            <person name="Ekwall K."/>
            <person name="Kellis M."/>
            <person name="Leatherwood J."/>
            <person name="Levin H."/>
            <person name="Margalit H."/>
            <person name="Martienssen R."/>
            <person name="Nieduszynski C.A."/>
            <person name="Spatafora J.W."/>
            <person name="Friedman N."/>
            <person name="Dalgaard J.Z."/>
            <person name="Baumann P."/>
            <person name="Niki H."/>
            <person name="Regev A."/>
            <person name="Nusbaum C."/>
        </authorList>
    </citation>
    <scope>NUCLEOTIDE SEQUENCE [LARGE SCALE GENOMIC DNA]</scope>
    <source>
        <strain evidence="5">OY26 / ATCC MYA-4695 / CBS 11777 / NBRC 106824 / NRRL Y48691</strain>
    </source>
</reference>
<dbReference type="Gene3D" id="1.20.1280.50">
    <property type="match status" value="1"/>
</dbReference>
<accession>S9VVG8</accession>
<feature type="domain" description="F-box protein Hrt3/FBXO9 C-terminal" evidence="3">
    <location>
        <begin position="179"/>
        <end position="259"/>
    </location>
</feature>
<keyword evidence="5" id="KW-1185">Reference proteome</keyword>
<proteinExistence type="predicted"/>
<dbReference type="InterPro" id="IPR036047">
    <property type="entry name" value="F-box-like_dom_sf"/>
</dbReference>
<dbReference type="OrthoDB" id="2117972at2759"/>
<dbReference type="Pfam" id="PF19270">
    <property type="entry name" value="FBO_C"/>
    <property type="match status" value="1"/>
</dbReference>
<evidence type="ECO:0000256" key="2">
    <source>
        <dbReference type="SAM" id="MobiDB-lite"/>
    </source>
</evidence>
<feature type="region of interest" description="Disordered" evidence="2">
    <location>
        <begin position="70"/>
        <end position="102"/>
    </location>
</feature>
<evidence type="ECO:0000313" key="4">
    <source>
        <dbReference type="EMBL" id="EPY50095.1"/>
    </source>
</evidence>
<dbReference type="PANTHER" id="PTHR12874">
    <property type="entry name" value="F-BOX ONLY PROTEIN 48-RELATED"/>
    <property type="match status" value="1"/>
</dbReference>
<dbReference type="GO" id="GO:0031146">
    <property type="term" value="P:SCF-dependent proteasomal ubiquitin-dependent protein catabolic process"/>
    <property type="evidence" value="ECO:0007669"/>
    <property type="project" value="TreeGrafter"/>
</dbReference>
<dbReference type="HOGENOM" id="CLU_017706_1_0_1"/>